<dbReference type="InterPro" id="IPR050194">
    <property type="entry name" value="Glycosyltransferase_grp1"/>
</dbReference>
<keyword evidence="3 7" id="KW-0808">Transferase</keyword>
<sequence>MRVLLVIDQFEDPTNGTTISARRFAVALRGRGHEVRVACCRGTTRPGDTDPENRADGVVHYRLEPLGVPGFDRVIAGQGWVLAKPDDDVLRDALGWADVAHVMSPFWLGSRAKRLADALGVPSTAAFHVQPENVTYSLGVGRVGPLNDLVYAVFRPFYDRFGHVHCPSRFIAEELRAHRYRANLHVVSNGVDPAFVPHVVPRSLTKSADLDGRFVITMTGRLSREKRQDVLLDAVRRSRHADRIQVVLAGRGPLAARYAQQGATLPHPPRIGFLTQDELRDVLATSDLYVHAADAEIEALGCLEAVATGLVPVISDSRASATGQFALDERSLFRAGDAGDLARRIDYWVEHDDERALMGPAYAAVGREHALDVCVPQIEDMLRQAIDEGRGPGRDTATPAAVDRDETEGRARGPSHGR</sequence>
<dbReference type="EMBL" id="CP052757">
    <property type="protein sequence ID" value="QJW36951.1"/>
    <property type="molecule type" value="Genomic_DNA"/>
</dbReference>
<feature type="domain" description="Glycosyltransferase subfamily 4-like N-terminal" evidence="6">
    <location>
        <begin position="15"/>
        <end position="194"/>
    </location>
</feature>
<keyword evidence="2" id="KW-0328">Glycosyltransferase</keyword>
<evidence type="ECO:0000259" key="6">
    <source>
        <dbReference type="Pfam" id="PF13439"/>
    </source>
</evidence>
<keyword evidence="8" id="KW-1185">Reference proteome</keyword>
<dbReference type="Pfam" id="PF00534">
    <property type="entry name" value="Glycos_transf_1"/>
    <property type="match status" value="1"/>
</dbReference>
<dbReference type="GO" id="GO:1901137">
    <property type="term" value="P:carbohydrate derivative biosynthetic process"/>
    <property type="evidence" value="ECO:0007669"/>
    <property type="project" value="UniProtKB-ARBA"/>
</dbReference>
<dbReference type="PANTHER" id="PTHR45947">
    <property type="entry name" value="SULFOQUINOVOSYL TRANSFERASE SQD2"/>
    <property type="match status" value="1"/>
</dbReference>
<proteinExistence type="predicted"/>
<accession>A0A6M5UI95</accession>
<dbReference type="Gene3D" id="3.40.50.2000">
    <property type="entry name" value="Glycogen Phosphorylase B"/>
    <property type="match status" value="2"/>
</dbReference>
<dbReference type="GO" id="GO:0016757">
    <property type="term" value="F:glycosyltransferase activity"/>
    <property type="evidence" value="ECO:0007669"/>
    <property type="project" value="UniProtKB-KW"/>
</dbReference>
<gene>
    <name evidence="7" type="ORF">FIC82_012925</name>
</gene>
<evidence type="ECO:0000313" key="7">
    <source>
        <dbReference type="EMBL" id="QJW36951.1"/>
    </source>
</evidence>
<dbReference type="Proteomes" id="UP000451354">
    <property type="component" value="Chromosome"/>
</dbReference>
<reference evidence="8" key="1">
    <citation type="journal article" date="2022" name="Int. J. Syst. Evol. Microbiol.">
        <title>Cellulosimicrobium protaetiae sp. nov., isolated from the gut of the larva of Protaetia brevitarsis seulensis.</title>
        <authorList>
            <person name="Le Han H."/>
            <person name="Nguyen T.T.H."/>
            <person name="Li Z."/>
            <person name="Shin N.R."/>
            <person name="Kim S.G."/>
        </authorList>
    </citation>
    <scope>NUCLEOTIDE SEQUENCE [LARGE SCALE GENOMIC DNA]</scope>
    <source>
        <strain evidence="8">BI34</strain>
    </source>
</reference>
<protein>
    <recommendedName>
        <fullName evidence="1">D-inositol 3-phosphate glycosyltransferase</fullName>
    </recommendedName>
</protein>
<evidence type="ECO:0000256" key="4">
    <source>
        <dbReference type="SAM" id="MobiDB-lite"/>
    </source>
</evidence>
<dbReference type="AlphaFoldDB" id="A0A6M5UI95"/>
<evidence type="ECO:0000259" key="5">
    <source>
        <dbReference type="Pfam" id="PF00534"/>
    </source>
</evidence>
<dbReference type="PANTHER" id="PTHR45947:SF3">
    <property type="entry name" value="SULFOQUINOVOSYL TRANSFERASE SQD2"/>
    <property type="match status" value="1"/>
</dbReference>
<evidence type="ECO:0000256" key="2">
    <source>
        <dbReference type="ARBA" id="ARBA00022676"/>
    </source>
</evidence>
<dbReference type="KEGG" id="cprt:FIC82_012925"/>
<feature type="region of interest" description="Disordered" evidence="4">
    <location>
        <begin position="386"/>
        <end position="418"/>
    </location>
</feature>
<evidence type="ECO:0000313" key="8">
    <source>
        <dbReference type="Proteomes" id="UP000451354"/>
    </source>
</evidence>
<name>A0A6M5UI95_9MICO</name>
<dbReference type="SUPFAM" id="SSF53756">
    <property type="entry name" value="UDP-Glycosyltransferase/glycogen phosphorylase"/>
    <property type="match status" value="1"/>
</dbReference>
<dbReference type="InterPro" id="IPR028098">
    <property type="entry name" value="Glyco_trans_4-like_N"/>
</dbReference>
<dbReference type="InterPro" id="IPR001296">
    <property type="entry name" value="Glyco_trans_1"/>
</dbReference>
<dbReference type="Pfam" id="PF13439">
    <property type="entry name" value="Glyco_transf_4"/>
    <property type="match status" value="1"/>
</dbReference>
<evidence type="ECO:0000256" key="3">
    <source>
        <dbReference type="ARBA" id="ARBA00022679"/>
    </source>
</evidence>
<dbReference type="RefSeq" id="WP_168731829.1">
    <property type="nucleotide sequence ID" value="NZ_CP052757.1"/>
</dbReference>
<evidence type="ECO:0000256" key="1">
    <source>
        <dbReference type="ARBA" id="ARBA00021292"/>
    </source>
</evidence>
<organism evidence="7 8">
    <name type="scientific">Cellulosimicrobium protaetiae</name>
    <dbReference type="NCBI Taxonomy" id="2587808"/>
    <lineage>
        <taxon>Bacteria</taxon>
        <taxon>Bacillati</taxon>
        <taxon>Actinomycetota</taxon>
        <taxon>Actinomycetes</taxon>
        <taxon>Micrococcales</taxon>
        <taxon>Promicromonosporaceae</taxon>
        <taxon>Cellulosimicrobium</taxon>
    </lineage>
</organism>
<feature type="compositionally biased region" description="Basic and acidic residues" evidence="4">
    <location>
        <begin position="402"/>
        <end position="411"/>
    </location>
</feature>
<feature type="domain" description="Glycosyl transferase family 1" evidence="5">
    <location>
        <begin position="211"/>
        <end position="359"/>
    </location>
</feature>